<dbReference type="Proteomes" id="UP001642409">
    <property type="component" value="Unassembled WGS sequence"/>
</dbReference>
<dbReference type="GO" id="GO:0016020">
    <property type="term" value="C:membrane"/>
    <property type="evidence" value="ECO:0007669"/>
    <property type="project" value="UniProtKB-SubCell"/>
</dbReference>
<comment type="caution">
    <text evidence="10">The sequence shown here is derived from an EMBL/GenBank/DDBJ whole genome shotgun (WGS) entry which is preliminary data.</text>
</comment>
<evidence type="ECO:0000313" key="12">
    <source>
        <dbReference type="Proteomes" id="UP001642409"/>
    </source>
</evidence>
<dbReference type="Gene3D" id="3.40.50.300">
    <property type="entry name" value="P-loop containing nucleotide triphosphate hydrolases"/>
    <property type="match status" value="2"/>
</dbReference>
<dbReference type="SUPFAM" id="SSF52540">
    <property type="entry name" value="P-loop containing nucleoside triphosphate hydrolases"/>
    <property type="match status" value="2"/>
</dbReference>
<feature type="transmembrane region" description="Helical" evidence="8">
    <location>
        <begin position="283"/>
        <end position="305"/>
    </location>
</feature>
<evidence type="ECO:0000313" key="11">
    <source>
        <dbReference type="EMBL" id="CAL6058091.1"/>
    </source>
</evidence>
<feature type="transmembrane region" description="Helical" evidence="8">
    <location>
        <begin position="1017"/>
        <end position="1038"/>
    </location>
</feature>
<evidence type="ECO:0000259" key="9">
    <source>
        <dbReference type="PROSITE" id="PS50893"/>
    </source>
</evidence>
<evidence type="ECO:0000256" key="5">
    <source>
        <dbReference type="ARBA" id="ARBA00022840"/>
    </source>
</evidence>
<dbReference type="InterPro" id="IPR013283">
    <property type="entry name" value="RLI1"/>
</dbReference>
<dbReference type="PANTHER" id="PTHR43023:SF3">
    <property type="entry name" value="PROTEIN TRIGALACTOSYLDIACYLGLYCEROL 3, CHLOROPLASTIC"/>
    <property type="match status" value="1"/>
</dbReference>
<feature type="transmembrane region" description="Helical" evidence="8">
    <location>
        <begin position="518"/>
        <end position="543"/>
    </location>
</feature>
<name>A0AA86NLT1_9EUKA</name>
<feature type="transmembrane region" description="Helical" evidence="8">
    <location>
        <begin position="430"/>
        <end position="448"/>
    </location>
</feature>
<dbReference type="EMBL" id="CAXDID020000218">
    <property type="protein sequence ID" value="CAL6058091.1"/>
    <property type="molecule type" value="Genomic_DNA"/>
</dbReference>
<dbReference type="InterPro" id="IPR027417">
    <property type="entry name" value="P-loop_NTPase"/>
</dbReference>
<reference evidence="10" key="1">
    <citation type="submission" date="2023-06" db="EMBL/GenBank/DDBJ databases">
        <authorList>
            <person name="Kurt Z."/>
        </authorList>
    </citation>
    <scope>NUCLEOTIDE SEQUENCE</scope>
</reference>
<feature type="transmembrane region" description="Helical" evidence="8">
    <location>
        <begin position="1641"/>
        <end position="1662"/>
    </location>
</feature>
<accession>A0AA86NLT1</accession>
<evidence type="ECO:0000256" key="1">
    <source>
        <dbReference type="ARBA" id="ARBA00004141"/>
    </source>
</evidence>
<dbReference type="InterPro" id="IPR013525">
    <property type="entry name" value="ABC2_TM"/>
</dbReference>
<feature type="transmembrane region" description="Helical" evidence="8">
    <location>
        <begin position="1523"/>
        <end position="1548"/>
    </location>
</feature>
<keyword evidence="5" id="KW-0067">ATP-binding</keyword>
<dbReference type="PRINTS" id="PR01868">
    <property type="entry name" value="ABCEFAMILY"/>
</dbReference>
<dbReference type="InterPro" id="IPR017871">
    <property type="entry name" value="ABC_transporter-like_CS"/>
</dbReference>
<dbReference type="PROSITE" id="PS50893">
    <property type="entry name" value="ABC_TRANSPORTER_2"/>
    <property type="match status" value="2"/>
</dbReference>
<keyword evidence="2" id="KW-0813">Transport</keyword>
<organism evidence="10">
    <name type="scientific">Hexamita inflata</name>
    <dbReference type="NCBI Taxonomy" id="28002"/>
    <lineage>
        <taxon>Eukaryota</taxon>
        <taxon>Metamonada</taxon>
        <taxon>Diplomonadida</taxon>
        <taxon>Hexamitidae</taxon>
        <taxon>Hexamitinae</taxon>
        <taxon>Hexamita</taxon>
    </lineage>
</organism>
<dbReference type="InterPro" id="IPR003593">
    <property type="entry name" value="AAA+_ATPase"/>
</dbReference>
<keyword evidence="12" id="KW-1185">Reference proteome</keyword>
<dbReference type="Pfam" id="PF12698">
    <property type="entry name" value="ABC2_membrane_3"/>
    <property type="match status" value="1"/>
</dbReference>
<feature type="transmembrane region" description="Helical" evidence="8">
    <location>
        <begin position="326"/>
        <end position="349"/>
    </location>
</feature>
<keyword evidence="6 8" id="KW-1133">Transmembrane helix</keyword>
<dbReference type="SMART" id="SM00382">
    <property type="entry name" value="AAA"/>
    <property type="match status" value="2"/>
</dbReference>
<evidence type="ECO:0000256" key="8">
    <source>
        <dbReference type="SAM" id="Phobius"/>
    </source>
</evidence>
<sequence length="2018" mass="231242">MKPLLSYYMYQAKTQWLTILLLLVVPVVIPFVIYAIMISFMNTIDDVKVKPFEAPLLPSLDRVAYADKNLVYFSYSPDKPEFKAFVENIFALNGIKNARTRAFASPEEAEHYFNVKNIGRLAKERYENSSFYSSIICEDYRAYIEDKHAECAIDLSGNYKDIMRRYYNLSEDDLTPNMSLYEDNVLFHINFFESAELIQGVPKNITYEIVYNTTILDKTIVDFPDSLSKQFWNNPVQPFWTGYSYTLQENLNKLVLKKHTNIDLQTSNKRVDKLINSFISAEMFFEITIAFSWSVLFILATLLSINNKGKNQVIIRRLGVKELNFYLANYTFTLIPTLLSCLLMQIIWYSTALLPFSAITFGFGMLVHVVVAFLVTACSIFISCLMGQSHSGAIVVSCLLSFFLLMLPSMFHAGMFQGQTLWDPTLVPQWGNWLSMTLLPPFSMMGLIDSMTSTLDPQVRSLVLTQYDWKIQEIVTPIKYLFTDYQKYHSMTRFCMNSNSKHGEISPIYNRCIYHQPLYGNVVLLASLQALVLLPLLSLWYSYTVSEKGFRGLPSFFVFTRRFWKKRSTLKPGKPIIAVKNLSVGFKTKGKACKKNTDVRARALGKKKLALAQLDYFQEAGTISALVAESSSGKSTTMSYLAGEVNQLDLKKFAAKRARRLGLKLEDLDFQNVYDRYFEAQDERQALSALRLVDDTTATILENYDLTDPIDAYFVKPFVGHLPQDFSNVWMNMSCFHNVYFSLLLRTSSQRRSVSKKEAVQQTKDTLKMMELDDPDVQKRTAARLSGGMLRRLALCNVVVGDPKILLLDEISAGVDPVVKRKIWKCVQDLKNRVDVSVILSTHDTSEIAEMAQRITIMDKGFTLVRNQSPFDLRQNFHTYSVKFYNEAPTCSNQLAEDIVQEIGREMGFEGSVMIDSVSPHGIQILVQQQLSGPQVLKLSQFLSQLTTEHKFQDYILQKAKLDDVYIDTIKYKRIAASITDQQQDLQRTAPTKQNKLMNRIVALFQKSILLEFKNKFPQIVIFSLACVLISLIIHYFITLMKLIDIQIDISTKASIIQNRQKDNAFGCFKECRTGSQSIKECIINRPENLFTFNDNQYSYSNRCGWYMHYLGLDSTQHSYIAIGDYRYNNIKAHNYHFSINEHEIATKQKSMQSQYLFDENNILIQQNSSIHFQIYPQFQKYFSNFDPSVNKTEGGVLPYILPKFFTQYTESNACEEYWVCRNFCKVLNDQIVYTCYGKFDRKKCEKQHCKYDYCYKGWNIFMRNSTRTFKNDQEALNVYKETMTGKLEFRNESYWNPNNLIKFGEDFGFKQNIVNFKFNKYEASLQKGKLSGTIQLELQHPVPNRGLTGVGYTLNKQCAKFLGNPQYVCDEGIKYQYYSDQECYVLPSMPRPHDQGRSDTMFLQLLPDRDHVTLFDIQNEPFTALTGALIRKQIFQNSPVNDQKPWQFAYSLVARTMSFMGNPNALKSTLASENEMVKSFMIMQIVAAGMIPMMYSGLKLGGEIESNILRLLQFHFTSPTSWIINSLVYYIIITAIIIIINLLGEWIFLPELVSNPTNIILYIVESVESIITGMLLAVLTQKARTAVIYSFFIILFVMLFSFMSFGSTTFTYLLGLFLPAYTMSYEFLMATQHLLLNIPIFVYGVSISVLQIVIIVVMVNWDAVKMIVRKKLCKSKQYGNIMVNGVEQYEAETPDVENTGSSMLVVQNVHHIYDTGTYALKGINLDIPKGQIFGLLGSNGSGKSTLMHCMAGIYKPTGGKALMDTPDGVVDLFKFQQVSKYFSIVPQHDIYWPNLSVIDHLQLMQKLNSLQRPVRLDLLMSALQLDEVKDQPADSLSGGVKRRLSIAMAMTTAPQVLAFDEPSCGLGVTTKRFVHQAILRVLNNETTLMLTTHDMEEVEALVDQCCIMNLGNVLKVGSVGQLRQACEVQFELTLRESEETVRKVATEMKTKSVRRNEMCDVWIVEVLRGTSQQQVLETLDKHSLLDSSWSMEAVRMEHVFMELVEQHVQNMESDKLE</sequence>
<dbReference type="PROSITE" id="PS00211">
    <property type="entry name" value="ABC_TRANSPORTER_1"/>
    <property type="match status" value="1"/>
</dbReference>
<gene>
    <name evidence="11" type="ORF">HINF_LOCUS47981</name>
    <name evidence="10" type="ORF">HINF_LOCUS9217</name>
</gene>
<evidence type="ECO:0000256" key="7">
    <source>
        <dbReference type="ARBA" id="ARBA00023136"/>
    </source>
</evidence>
<dbReference type="Pfam" id="PF00005">
    <property type="entry name" value="ABC_tran"/>
    <property type="match status" value="2"/>
</dbReference>
<evidence type="ECO:0000256" key="3">
    <source>
        <dbReference type="ARBA" id="ARBA00022692"/>
    </source>
</evidence>
<dbReference type="InterPro" id="IPR003439">
    <property type="entry name" value="ABC_transporter-like_ATP-bd"/>
</dbReference>
<dbReference type="EMBL" id="CATOUU010000226">
    <property type="protein sequence ID" value="CAI9921572.1"/>
    <property type="molecule type" value="Genomic_DNA"/>
</dbReference>
<keyword evidence="4" id="KW-0547">Nucleotide-binding</keyword>
<protein>
    <submittedName>
        <fullName evidence="10">ABC transporter family protein</fullName>
    </submittedName>
    <submittedName>
        <fullName evidence="11">ABC_transporter family protein</fullName>
    </submittedName>
</protein>
<reference evidence="11 12" key="2">
    <citation type="submission" date="2024-07" db="EMBL/GenBank/DDBJ databases">
        <authorList>
            <person name="Akdeniz Z."/>
        </authorList>
    </citation>
    <scope>NUCLEOTIDE SEQUENCE [LARGE SCALE GENOMIC DNA]</scope>
</reference>
<feature type="domain" description="ABC transporter" evidence="9">
    <location>
        <begin position="1705"/>
        <end position="1936"/>
    </location>
</feature>
<feature type="transmembrane region" description="Helical" evidence="8">
    <location>
        <begin position="1587"/>
        <end position="1605"/>
    </location>
</feature>
<keyword evidence="7 8" id="KW-0472">Membrane</keyword>
<dbReference type="GO" id="GO:0005524">
    <property type="term" value="F:ATP binding"/>
    <property type="evidence" value="ECO:0007669"/>
    <property type="project" value="UniProtKB-KW"/>
</dbReference>
<evidence type="ECO:0000256" key="6">
    <source>
        <dbReference type="ARBA" id="ARBA00022989"/>
    </source>
</evidence>
<feature type="transmembrane region" description="Helical" evidence="8">
    <location>
        <begin position="361"/>
        <end position="385"/>
    </location>
</feature>
<evidence type="ECO:0000256" key="4">
    <source>
        <dbReference type="ARBA" id="ARBA00022741"/>
    </source>
</evidence>
<evidence type="ECO:0000256" key="2">
    <source>
        <dbReference type="ARBA" id="ARBA00022448"/>
    </source>
</evidence>
<keyword evidence="3 8" id="KW-0812">Transmembrane</keyword>
<feature type="transmembrane region" description="Helical" evidence="8">
    <location>
        <begin position="392"/>
        <end position="410"/>
    </location>
</feature>
<dbReference type="PANTHER" id="PTHR43023">
    <property type="entry name" value="PROTEIN TRIGALACTOSYLDIACYLGLYCEROL 3, CHLOROPLASTIC"/>
    <property type="match status" value="1"/>
</dbReference>
<proteinExistence type="predicted"/>
<feature type="transmembrane region" description="Helical" evidence="8">
    <location>
        <begin position="1611"/>
        <end position="1629"/>
    </location>
</feature>
<feature type="transmembrane region" description="Helical" evidence="8">
    <location>
        <begin position="20"/>
        <end position="41"/>
    </location>
</feature>
<comment type="subcellular location">
    <subcellularLocation>
        <location evidence="1">Membrane</location>
        <topology evidence="1">Multi-pass membrane protein</topology>
    </subcellularLocation>
</comment>
<feature type="domain" description="ABC transporter" evidence="9">
    <location>
        <begin position="594"/>
        <end position="885"/>
    </location>
</feature>
<feature type="transmembrane region" description="Helical" evidence="8">
    <location>
        <begin position="1560"/>
        <end position="1580"/>
    </location>
</feature>
<dbReference type="GO" id="GO:0140359">
    <property type="term" value="F:ABC-type transporter activity"/>
    <property type="evidence" value="ECO:0007669"/>
    <property type="project" value="InterPro"/>
</dbReference>
<dbReference type="GO" id="GO:0016887">
    <property type="term" value="F:ATP hydrolysis activity"/>
    <property type="evidence" value="ECO:0007669"/>
    <property type="project" value="InterPro"/>
</dbReference>
<evidence type="ECO:0000313" key="10">
    <source>
        <dbReference type="EMBL" id="CAI9921572.1"/>
    </source>
</evidence>